<dbReference type="RefSeq" id="WP_115579295.1">
    <property type="nucleotide sequence ID" value="NZ_NXLX01000013.1"/>
</dbReference>
<proteinExistence type="predicted"/>
<evidence type="ECO:0000313" key="1">
    <source>
        <dbReference type="EMBL" id="RDU73043.1"/>
    </source>
</evidence>
<evidence type="ECO:0000313" key="2">
    <source>
        <dbReference type="Proteomes" id="UP000256695"/>
    </source>
</evidence>
<protein>
    <submittedName>
        <fullName evidence="1">Uncharacterized protein</fullName>
    </submittedName>
</protein>
<sequence length="191" mass="22617">MEKMQIKKLIMIALGFEESVEREIQNINGEISFMRSASDNKDSFNSYLEQKKGSVFSKIAYANELLSELKEEIDLIAQKTSFNNVTEETKQSTEQDNEEKYSLSAFFSFENKNKNEEMVNLFRQKLSEFGFFDVNINITEQKEQDNEEVFLFEACAVYEFSYRKDKLTDYEKDMRKKLSENFKSFKDLKIF</sequence>
<organism evidence="1 2">
    <name type="scientific">Helicobacter anseris</name>
    <dbReference type="NCBI Taxonomy" id="375926"/>
    <lineage>
        <taxon>Bacteria</taxon>
        <taxon>Pseudomonadati</taxon>
        <taxon>Campylobacterota</taxon>
        <taxon>Epsilonproteobacteria</taxon>
        <taxon>Campylobacterales</taxon>
        <taxon>Helicobacteraceae</taxon>
        <taxon>Helicobacter</taxon>
    </lineage>
</organism>
<dbReference type="Proteomes" id="UP000256695">
    <property type="component" value="Unassembled WGS sequence"/>
</dbReference>
<dbReference type="EMBL" id="NXLX01000013">
    <property type="protein sequence ID" value="RDU73043.1"/>
    <property type="molecule type" value="Genomic_DNA"/>
</dbReference>
<accession>A0A3D8J6D9</accession>
<dbReference type="AlphaFoldDB" id="A0A3D8J6D9"/>
<reference evidence="1 2" key="1">
    <citation type="submission" date="2018-04" db="EMBL/GenBank/DDBJ databases">
        <title>Novel Campyloabacter and Helicobacter Species and Strains.</title>
        <authorList>
            <person name="Mannion A.J."/>
            <person name="Shen Z."/>
            <person name="Fox J.G."/>
        </authorList>
    </citation>
    <scope>NUCLEOTIDE SEQUENCE [LARGE SCALE GENOMIC DNA]</scope>
    <source>
        <strain evidence="1 2">MIT 04-9362</strain>
    </source>
</reference>
<keyword evidence="2" id="KW-1185">Reference proteome</keyword>
<comment type="caution">
    <text evidence="1">The sequence shown here is derived from an EMBL/GenBank/DDBJ whole genome shotgun (WGS) entry which is preliminary data.</text>
</comment>
<name>A0A3D8J6D9_9HELI</name>
<gene>
    <name evidence="1" type="ORF">CQA57_05820</name>
</gene>